<feature type="transmembrane region" description="Helical" evidence="6">
    <location>
        <begin position="154"/>
        <end position="170"/>
    </location>
</feature>
<sequence>MSLVNQTKDGSQPRPLMSTVMLLLGPLVMLLTCLIDPPAGMSVSALRTAGLAFWMASWWVSEVVPIPATSLLPLVISPLADIAAIKGVASPYAHPLIFLFLGGFLISIAMERWGLHKRIALNTMLRAGTKPSLQILAMMLVTAFLSMWMSNTATAVMMLPIAMSITMLVKQSNPDNDQFGKALLLSIAYGASIGGIATLIGTPPNALMAAYLSDSYKIDIGFAEWMKVGVPLATVMLILCWVWLTKFAYKVDTQCAKAASKDTKSLFLSQLQELGAMQRAEKGVAAVFVLAAVCWIFRSLLADFSGLKISDTGIAIAAALLLFVLPANKGDGERILDWESAAKVPWGVLLLFGGGLTLAAQIKSSGLAEYIAHMIEGASAIPLVLSVLAVATLITFLTEITSNTATAAGFLPLLGPVAESVFGTPLVWVIPAAIACSCAFMMPVATPPNAIVFGSGQIQMRDMIRSGFALNIIAIAMITLVTMTIAAVVFGF</sequence>
<organism evidence="7 8">
    <name type="scientific">Pseudoalteromonas gelatinilytica</name>
    <dbReference type="NCBI Taxonomy" id="1703256"/>
    <lineage>
        <taxon>Bacteria</taxon>
        <taxon>Pseudomonadati</taxon>
        <taxon>Pseudomonadota</taxon>
        <taxon>Gammaproteobacteria</taxon>
        <taxon>Alteromonadales</taxon>
        <taxon>Pseudoalteromonadaceae</taxon>
        <taxon>Pseudoalteromonas</taxon>
    </lineage>
</organism>
<gene>
    <name evidence="7" type="ORF">D4741_10100</name>
</gene>
<feature type="transmembrane region" description="Helical" evidence="6">
    <location>
        <begin position="370"/>
        <end position="397"/>
    </location>
</feature>
<keyword evidence="5 6" id="KW-0472">Membrane</keyword>
<dbReference type="PANTHER" id="PTHR10283">
    <property type="entry name" value="SOLUTE CARRIER FAMILY 13 MEMBER"/>
    <property type="match status" value="1"/>
</dbReference>
<feature type="transmembrane region" description="Helical" evidence="6">
    <location>
        <begin position="51"/>
        <end position="72"/>
    </location>
</feature>
<evidence type="ECO:0000313" key="8">
    <source>
        <dbReference type="Proteomes" id="UP000265938"/>
    </source>
</evidence>
<dbReference type="Proteomes" id="UP000265938">
    <property type="component" value="Unassembled WGS sequence"/>
</dbReference>
<dbReference type="InterPro" id="IPR001898">
    <property type="entry name" value="SLC13A/DASS"/>
</dbReference>
<protein>
    <submittedName>
        <fullName evidence="7">SLC13/DASS family transporter</fullName>
    </submittedName>
</protein>
<evidence type="ECO:0000256" key="2">
    <source>
        <dbReference type="ARBA" id="ARBA00022448"/>
    </source>
</evidence>
<feature type="transmembrane region" description="Helical" evidence="6">
    <location>
        <begin position="404"/>
        <end position="422"/>
    </location>
</feature>
<keyword evidence="3 6" id="KW-0812">Transmembrane</keyword>
<dbReference type="EMBL" id="QYSE01000002">
    <property type="protein sequence ID" value="RJF35328.1"/>
    <property type="molecule type" value="Genomic_DNA"/>
</dbReference>
<keyword evidence="2" id="KW-0813">Transport</keyword>
<dbReference type="PROSITE" id="PS01271">
    <property type="entry name" value="NA_SULFATE"/>
    <property type="match status" value="1"/>
</dbReference>
<dbReference type="PANTHER" id="PTHR10283:SF82">
    <property type="entry name" value="SOLUTE CARRIER FAMILY 13 MEMBER 2"/>
    <property type="match status" value="1"/>
</dbReference>
<dbReference type="GO" id="GO:0015141">
    <property type="term" value="F:succinate transmembrane transporter activity"/>
    <property type="evidence" value="ECO:0007669"/>
    <property type="project" value="UniProtKB-ARBA"/>
</dbReference>
<evidence type="ECO:0000256" key="3">
    <source>
        <dbReference type="ARBA" id="ARBA00022692"/>
    </source>
</evidence>
<dbReference type="AlphaFoldDB" id="A0A3A3EK49"/>
<dbReference type="GO" id="GO:0005886">
    <property type="term" value="C:plasma membrane"/>
    <property type="evidence" value="ECO:0007669"/>
    <property type="project" value="TreeGrafter"/>
</dbReference>
<accession>A0A3A3EK49</accession>
<evidence type="ECO:0000256" key="1">
    <source>
        <dbReference type="ARBA" id="ARBA00004141"/>
    </source>
</evidence>
<feature type="transmembrane region" description="Helical" evidence="6">
    <location>
        <begin position="468"/>
        <end position="490"/>
    </location>
</feature>
<proteinExistence type="predicted"/>
<feature type="transmembrane region" description="Helical" evidence="6">
    <location>
        <begin position="92"/>
        <end position="110"/>
    </location>
</feature>
<dbReference type="CDD" id="cd01115">
    <property type="entry name" value="SLC13_permease"/>
    <property type="match status" value="1"/>
</dbReference>
<comment type="subcellular location">
    <subcellularLocation>
        <location evidence="1">Membrane</location>
        <topology evidence="1">Multi-pass membrane protein</topology>
    </subcellularLocation>
</comment>
<evidence type="ECO:0000256" key="6">
    <source>
        <dbReference type="SAM" id="Phobius"/>
    </source>
</evidence>
<feature type="transmembrane region" description="Helical" evidence="6">
    <location>
        <begin position="182"/>
        <end position="202"/>
    </location>
</feature>
<feature type="transmembrane region" description="Helical" evidence="6">
    <location>
        <begin position="346"/>
        <end position="364"/>
    </location>
</feature>
<reference evidence="7 8" key="1">
    <citation type="submission" date="2018-09" db="EMBL/GenBank/DDBJ databases">
        <title>Identification of marine bacteria producing industrial enzymes.</title>
        <authorList>
            <person name="Cheng T.H."/>
            <person name="Saidin J."/>
            <person name="Muhd D.D."/>
            <person name="Isa M.N.M."/>
            <person name="Bakar M.F.A."/>
            <person name="Ismail N."/>
        </authorList>
    </citation>
    <scope>NUCLEOTIDE SEQUENCE [LARGE SCALE GENOMIC DNA]</scope>
    <source>
        <strain evidence="7 8">MNAD 1.6</strain>
    </source>
</reference>
<feature type="transmembrane region" description="Helical" evidence="6">
    <location>
        <begin position="20"/>
        <end position="39"/>
    </location>
</feature>
<feature type="transmembrane region" description="Helical" evidence="6">
    <location>
        <begin position="283"/>
        <end position="301"/>
    </location>
</feature>
<keyword evidence="4 6" id="KW-1133">Transmembrane helix</keyword>
<name>A0A3A3EK49_9GAMM</name>
<dbReference type="Pfam" id="PF00939">
    <property type="entry name" value="Na_sulph_symp"/>
    <property type="match status" value="1"/>
</dbReference>
<comment type="caution">
    <text evidence="7">The sequence shown here is derived from an EMBL/GenBank/DDBJ whole genome shotgun (WGS) entry which is preliminary data.</text>
</comment>
<dbReference type="InterPro" id="IPR031312">
    <property type="entry name" value="Na/sul_symport_CS"/>
</dbReference>
<dbReference type="NCBIfam" id="TIGR00785">
    <property type="entry name" value="dass"/>
    <property type="match status" value="1"/>
</dbReference>
<evidence type="ECO:0000256" key="4">
    <source>
        <dbReference type="ARBA" id="ARBA00022989"/>
    </source>
</evidence>
<feature type="transmembrane region" description="Helical" evidence="6">
    <location>
        <begin position="222"/>
        <end position="244"/>
    </location>
</feature>
<feature type="transmembrane region" description="Helical" evidence="6">
    <location>
        <begin position="307"/>
        <end position="325"/>
    </location>
</feature>
<evidence type="ECO:0000313" key="7">
    <source>
        <dbReference type="EMBL" id="RJF35328.1"/>
    </source>
</evidence>
<feature type="transmembrane region" description="Helical" evidence="6">
    <location>
        <begin position="428"/>
        <end position="447"/>
    </location>
</feature>
<evidence type="ECO:0000256" key="5">
    <source>
        <dbReference type="ARBA" id="ARBA00023136"/>
    </source>
</evidence>